<accession>A0A7R6P6D1</accession>
<evidence type="ECO:0000256" key="5">
    <source>
        <dbReference type="SAM" id="SignalP"/>
    </source>
</evidence>
<protein>
    <submittedName>
        <fullName evidence="6">Periplasmic protein CpxP</fullName>
    </submittedName>
</protein>
<comment type="subcellular location">
    <subcellularLocation>
        <location evidence="1">Periplasm</location>
    </subcellularLocation>
</comment>
<evidence type="ECO:0000256" key="4">
    <source>
        <dbReference type="ARBA" id="ARBA00022764"/>
    </source>
</evidence>
<name>A0A7R6P6D1_9GAMM</name>
<dbReference type="EMBL" id="AP014546">
    <property type="protein sequence ID" value="BBB28173.1"/>
    <property type="molecule type" value="Genomic_DNA"/>
</dbReference>
<organism evidence="6 7">
    <name type="scientific">Neptunomonas japonica JAMM 1380</name>
    <dbReference type="NCBI Taxonomy" id="1441457"/>
    <lineage>
        <taxon>Bacteria</taxon>
        <taxon>Pseudomonadati</taxon>
        <taxon>Pseudomonadota</taxon>
        <taxon>Gammaproteobacteria</taxon>
        <taxon>Oceanospirillales</taxon>
        <taxon>Oceanospirillaceae</taxon>
        <taxon>Neptunomonas</taxon>
    </lineage>
</organism>
<keyword evidence="3 5" id="KW-0732">Signal</keyword>
<dbReference type="Gene3D" id="1.20.120.1490">
    <property type="match status" value="1"/>
</dbReference>
<reference evidence="6 7" key="1">
    <citation type="journal article" date="2008" name="Int. J. Syst. Evol. Microbiol.">
        <title>Neptunomonas japonica sp. nov., an Osedax japonicus symbiont-like bacterium isolated from sediment adjacent to sperm whale carcasses off Kagoshima, Japan.</title>
        <authorList>
            <person name="Miyazaki M."/>
            <person name="Nogi Y."/>
            <person name="Fujiwara Y."/>
            <person name="Kawato M."/>
            <person name="Kubokawa K."/>
            <person name="Horikoshi K."/>
        </authorList>
    </citation>
    <scope>NUCLEOTIDE SEQUENCE [LARGE SCALE GENOMIC DNA]</scope>
    <source>
        <strain evidence="6 7">JAMM 1380</strain>
    </source>
</reference>
<dbReference type="Proteomes" id="UP000595332">
    <property type="component" value="Chromosome"/>
</dbReference>
<dbReference type="KEGG" id="njp:NEJAP_0214"/>
<sequence>MKKLTIALLTLPVLLVGTTVIAGMQHEGFSKCDRDGKMEKYDQKDRSKYMVKKMSKKLGLSDTQQEEVQKLFSSKHEQRQKMHTQMRTLHQATRDLDPNAADYDQQLAKTKTTAADMAVNKVEQQVNMKTEMAKILTEEQMSKLDDMRANFGEGRGKHH</sequence>
<dbReference type="PANTHER" id="PTHR38102">
    <property type="entry name" value="PERIPLASMIC CHAPERONE SPY"/>
    <property type="match status" value="1"/>
</dbReference>
<keyword evidence="4" id="KW-0574">Periplasm</keyword>
<evidence type="ECO:0000256" key="3">
    <source>
        <dbReference type="ARBA" id="ARBA00022729"/>
    </source>
</evidence>
<dbReference type="InterPro" id="IPR052211">
    <property type="entry name" value="Cpx_auxiliary_protein"/>
</dbReference>
<dbReference type="Pfam" id="PF07813">
    <property type="entry name" value="LTXXQ"/>
    <property type="match status" value="1"/>
</dbReference>
<evidence type="ECO:0000256" key="1">
    <source>
        <dbReference type="ARBA" id="ARBA00004418"/>
    </source>
</evidence>
<gene>
    <name evidence="6" type="primary">cpxP</name>
    <name evidence="6" type="ORF">NEJAP_0214</name>
</gene>
<comment type="similarity">
    <text evidence="2">Belongs to the CpxP/Spy family.</text>
</comment>
<dbReference type="InterPro" id="IPR012899">
    <property type="entry name" value="LTXXQ"/>
</dbReference>
<dbReference type="GO" id="GO:0051082">
    <property type="term" value="F:unfolded protein binding"/>
    <property type="evidence" value="ECO:0007669"/>
    <property type="project" value="TreeGrafter"/>
</dbReference>
<dbReference type="PANTHER" id="PTHR38102:SF1">
    <property type="entry name" value="PERIPLASMIC CHAPERONE SPY"/>
    <property type="match status" value="1"/>
</dbReference>
<dbReference type="RefSeq" id="WP_201348904.1">
    <property type="nucleotide sequence ID" value="NZ_AP014546.1"/>
</dbReference>
<dbReference type="GO" id="GO:0030288">
    <property type="term" value="C:outer membrane-bounded periplasmic space"/>
    <property type="evidence" value="ECO:0007669"/>
    <property type="project" value="TreeGrafter"/>
</dbReference>
<evidence type="ECO:0000313" key="7">
    <source>
        <dbReference type="Proteomes" id="UP000595332"/>
    </source>
</evidence>
<evidence type="ECO:0000256" key="2">
    <source>
        <dbReference type="ARBA" id="ARBA00008441"/>
    </source>
</evidence>
<feature type="signal peptide" evidence="5">
    <location>
        <begin position="1"/>
        <end position="22"/>
    </location>
</feature>
<feature type="chain" id="PRO_5032745014" evidence="5">
    <location>
        <begin position="23"/>
        <end position="159"/>
    </location>
</feature>
<dbReference type="AlphaFoldDB" id="A0A7R6P6D1"/>
<keyword evidence="7" id="KW-1185">Reference proteome</keyword>
<proteinExistence type="inferred from homology"/>
<evidence type="ECO:0000313" key="6">
    <source>
        <dbReference type="EMBL" id="BBB28173.1"/>
    </source>
</evidence>